<evidence type="ECO:0000256" key="1">
    <source>
        <dbReference type="ARBA" id="ARBA00043967"/>
    </source>
</evidence>
<dbReference type="SUPFAM" id="SSF101960">
    <property type="entry name" value="Stabilizer of iron transporter SufD"/>
    <property type="match status" value="1"/>
</dbReference>
<evidence type="ECO:0000313" key="5">
    <source>
        <dbReference type="Proteomes" id="UP001057291"/>
    </source>
</evidence>
<sequence>MSQVISSTIDSTAIQSLADRYNEPKWARDLREQAFAAFQTMALPAKDEGWRNLRLRDVPLDSIIPYTVAKPLATEPFKKLEISSAATLVHYNSEVQQVRIDPELEAKGVIFMSLQEAISKHADKVEKYLGKLYDVKESKFAALHYALRTGGMFLYIPKNVVIDQPIQVFTYADEANAGVFNHTLVVAEPFSQVSIIDYSVSDLRGGQCVHSGAVEIFAEEGAKVSYIALQNFDNGVFSFNPRRAHIGKNAEVKWSVSELGAQLARSESVSYLEGDGAASDAVVVFFGSEKQSLDVSAGMIHTGNHGVSDIVAKGVMKDQARTIWRGLGHIKQGAKSCKTYQAERSLILSEGAKGDAIPGLLIEETDVLGAGHAAAVGRIDEEQLFYLMSRGITLAQAHRMIVEGFFGAVLDRIPVEVIRDEVYALIRKKLGDQNV</sequence>
<accession>A0AAV4LBB5</accession>
<evidence type="ECO:0000313" key="4">
    <source>
        <dbReference type="EMBL" id="GIM45031.1"/>
    </source>
</evidence>
<dbReference type="InterPro" id="IPR045595">
    <property type="entry name" value="SufBD_N"/>
</dbReference>
<proteinExistence type="inferred from homology"/>
<reference evidence="4" key="1">
    <citation type="journal article" date="2023" name="Int. J. Syst. Evol. Microbiol.">
        <title>Collibacillus ludicampi gen. nov., sp. nov., a new soil bacterium of the family Alicyclobacillaceae.</title>
        <authorList>
            <person name="Jojima T."/>
            <person name="Ioku Y."/>
            <person name="Fukuta Y."/>
            <person name="Shirasaka N."/>
            <person name="Matsumura Y."/>
            <person name="Mori M."/>
        </authorList>
    </citation>
    <scope>NUCLEOTIDE SEQUENCE</scope>
    <source>
        <strain evidence="4">TP075</strain>
    </source>
</reference>
<comment type="caution">
    <text evidence="4">The sequence shown here is derived from an EMBL/GenBank/DDBJ whole genome shotgun (WGS) entry which is preliminary data.</text>
</comment>
<dbReference type="AlphaFoldDB" id="A0AAV4LBB5"/>
<dbReference type="EMBL" id="BOQE01000001">
    <property type="protein sequence ID" value="GIM45031.1"/>
    <property type="molecule type" value="Genomic_DNA"/>
</dbReference>
<dbReference type="Pfam" id="PF01458">
    <property type="entry name" value="SUFBD_core"/>
    <property type="match status" value="1"/>
</dbReference>
<comment type="similarity">
    <text evidence="1">Belongs to the iron-sulfur cluster assembly SufBD family.</text>
</comment>
<dbReference type="PANTHER" id="PTHR30508">
    <property type="entry name" value="FES CLUSTER ASSEMBLY PROTEIN SUF"/>
    <property type="match status" value="1"/>
</dbReference>
<evidence type="ECO:0000259" key="2">
    <source>
        <dbReference type="Pfam" id="PF01458"/>
    </source>
</evidence>
<dbReference type="InterPro" id="IPR055346">
    <property type="entry name" value="Fe-S_cluster_assembly_SufBD"/>
</dbReference>
<gene>
    <name evidence="4" type="ORF">DNHGIG_05800</name>
</gene>
<dbReference type="InterPro" id="IPR000825">
    <property type="entry name" value="SUF_FeS_clus_asmbl_SufBD_core"/>
</dbReference>
<feature type="domain" description="SUF system FeS cluster assembly SufBD N-terminal" evidence="3">
    <location>
        <begin position="105"/>
        <end position="168"/>
    </location>
</feature>
<dbReference type="NCBIfam" id="TIGR01981">
    <property type="entry name" value="sufD"/>
    <property type="match status" value="1"/>
</dbReference>
<evidence type="ECO:0000259" key="3">
    <source>
        <dbReference type="Pfam" id="PF19295"/>
    </source>
</evidence>
<dbReference type="InterPro" id="IPR011542">
    <property type="entry name" value="SUF_FeS_clus_asmbl_SufD"/>
</dbReference>
<keyword evidence="5" id="KW-1185">Reference proteome</keyword>
<name>A0AAV4LBB5_9BACL</name>
<dbReference type="Proteomes" id="UP001057291">
    <property type="component" value="Unassembled WGS sequence"/>
</dbReference>
<feature type="domain" description="SUF system FeS cluster assembly SufBD core" evidence="2">
    <location>
        <begin position="173"/>
        <end position="405"/>
    </location>
</feature>
<dbReference type="InterPro" id="IPR037284">
    <property type="entry name" value="SUF_FeS_clus_asmbl_SufBD_sf"/>
</dbReference>
<dbReference type="RefSeq" id="WP_282198268.1">
    <property type="nucleotide sequence ID" value="NZ_BOQE01000001.1"/>
</dbReference>
<protein>
    <submittedName>
        <fullName evidence="4">Fe-S cluster assembly protein SufD</fullName>
    </submittedName>
</protein>
<dbReference type="PANTHER" id="PTHR30508:SF1">
    <property type="entry name" value="UPF0051 PROTEIN ABCI8, CHLOROPLASTIC-RELATED"/>
    <property type="match status" value="1"/>
</dbReference>
<organism evidence="4 5">
    <name type="scientific">Collibacillus ludicampi</name>
    <dbReference type="NCBI Taxonomy" id="2771369"/>
    <lineage>
        <taxon>Bacteria</taxon>
        <taxon>Bacillati</taxon>
        <taxon>Bacillota</taxon>
        <taxon>Bacilli</taxon>
        <taxon>Bacillales</taxon>
        <taxon>Alicyclobacillaceae</taxon>
        <taxon>Collibacillus</taxon>
    </lineage>
</organism>
<dbReference type="Pfam" id="PF19295">
    <property type="entry name" value="SufBD_N"/>
    <property type="match status" value="1"/>
</dbReference>
<dbReference type="GO" id="GO:0016226">
    <property type="term" value="P:iron-sulfur cluster assembly"/>
    <property type="evidence" value="ECO:0007669"/>
    <property type="project" value="InterPro"/>
</dbReference>